<keyword evidence="12" id="KW-1185">Reference proteome</keyword>
<evidence type="ECO:0000256" key="7">
    <source>
        <dbReference type="ARBA" id="ARBA00038878"/>
    </source>
</evidence>
<dbReference type="EC" id="1.1.99.2" evidence="7"/>
<feature type="compositionally biased region" description="Low complexity" evidence="9">
    <location>
        <begin position="237"/>
        <end position="249"/>
    </location>
</feature>
<feature type="region of interest" description="Disordered" evidence="9">
    <location>
        <begin position="162"/>
        <end position="315"/>
    </location>
</feature>
<evidence type="ECO:0000313" key="11">
    <source>
        <dbReference type="EMBL" id="KAK1846127.1"/>
    </source>
</evidence>
<evidence type="ECO:0000256" key="2">
    <source>
        <dbReference type="ARBA" id="ARBA00022630"/>
    </source>
</evidence>
<name>A0AAD9AG80_9PEZI</name>
<dbReference type="PANTHER" id="PTHR43104">
    <property type="entry name" value="L-2-HYDROXYGLUTARATE DEHYDROGENASE, MITOCHONDRIAL"/>
    <property type="match status" value="1"/>
</dbReference>
<evidence type="ECO:0000256" key="3">
    <source>
        <dbReference type="ARBA" id="ARBA00022827"/>
    </source>
</evidence>
<keyword evidence="3" id="KW-0274">FAD</keyword>
<protein>
    <recommendedName>
        <fullName evidence="8">L-2-hydroxyglutarate dehydrogenase, mitochondrial</fullName>
        <ecNumber evidence="7">1.1.99.2</ecNumber>
    </recommendedName>
</protein>
<dbReference type="Gene3D" id="3.30.9.10">
    <property type="entry name" value="D-Amino Acid Oxidase, subunit A, domain 2"/>
    <property type="match status" value="1"/>
</dbReference>
<evidence type="ECO:0000259" key="10">
    <source>
        <dbReference type="Pfam" id="PF01266"/>
    </source>
</evidence>
<reference evidence="11" key="1">
    <citation type="submission" date="2023-01" db="EMBL/GenBank/DDBJ databases">
        <title>Colletotrichum chrysophilum M932 genome sequence.</title>
        <authorList>
            <person name="Baroncelli R."/>
        </authorList>
    </citation>
    <scope>NUCLEOTIDE SEQUENCE</scope>
    <source>
        <strain evidence="11">M932</strain>
    </source>
</reference>
<dbReference type="PANTHER" id="PTHR43104:SF4">
    <property type="entry name" value="L-2-HYDROXYGLUTARATE DEHYDROGENASE, MITOCHONDRIAL"/>
    <property type="match status" value="1"/>
</dbReference>
<dbReference type="InterPro" id="IPR036188">
    <property type="entry name" value="FAD/NAD-bd_sf"/>
</dbReference>
<dbReference type="GO" id="GO:0047545">
    <property type="term" value="F:(S)-2-hydroxyglutarate dehydrogenase activity"/>
    <property type="evidence" value="ECO:0007669"/>
    <property type="project" value="UniProtKB-EC"/>
</dbReference>
<keyword evidence="2" id="KW-0285">Flavoprotein</keyword>
<evidence type="ECO:0000256" key="8">
    <source>
        <dbReference type="ARBA" id="ARBA00041137"/>
    </source>
</evidence>
<feature type="compositionally biased region" description="Low complexity" evidence="9">
    <location>
        <begin position="178"/>
        <end position="187"/>
    </location>
</feature>
<evidence type="ECO:0000313" key="12">
    <source>
        <dbReference type="Proteomes" id="UP001243330"/>
    </source>
</evidence>
<dbReference type="Gene3D" id="3.50.50.60">
    <property type="entry name" value="FAD/NAD(P)-binding domain"/>
    <property type="match status" value="1"/>
</dbReference>
<dbReference type="Proteomes" id="UP001243330">
    <property type="component" value="Unassembled WGS sequence"/>
</dbReference>
<feature type="region of interest" description="Disordered" evidence="9">
    <location>
        <begin position="366"/>
        <end position="445"/>
    </location>
</feature>
<organism evidence="11 12">
    <name type="scientific">Colletotrichum chrysophilum</name>
    <dbReference type="NCBI Taxonomy" id="1836956"/>
    <lineage>
        <taxon>Eukaryota</taxon>
        <taxon>Fungi</taxon>
        <taxon>Dikarya</taxon>
        <taxon>Ascomycota</taxon>
        <taxon>Pezizomycotina</taxon>
        <taxon>Sordariomycetes</taxon>
        <taxon>Hypocreomycetidae</taxon>
        <taxon>Glomerellales</taxon>
        <taxon>Glomerellaceae</taxon>
        <taxon>Colletotrichum</taxon>
        <taxon>Colletotrichum gloeosporioides species complex</taxon>
    </lineage>
</organism>
<dbReference type="Pfam" id="PF01266">
    <property type="entry name" value="DAO"/>
    <property type="match status" value="1"/>
</dbReference>
<comment type="cofactor">
    <cofactor evidence="1">
        <name>FAD</name>
        <dbReference type="ChEBI" id="CHEBI:57692"/>
    </cofactor>
</comment>
<sequence>MTEHATALVSTPQGESNIDFLRAGIGPPVSTYLPHSEAGTYGPAYLPSKVPTLPPVIGSIRIAPYLTYPYLPTAPEVPTGALPHTPVSPPTSDAASTPPFPPVVTAAAIILPTISRFSIGSFYFAVLAGFTPLLHRVQSRANLLPSPRGSPELPQNAVINAMSPDLNSLPPSSPPSLPIRSRMSSSNGDSPMPHSVPASAGAPARGESPTGSPRRLSTSLQAAATMNAGLQHEPSRRSSSGSLSRNRQSPGAGRRRSTVLMNLQLNDPSVPGPGEMVADSQHTQHNSGVNTASPQPMASSPLMVAGGDPHHNRAPSLGELHQELEAEQEAQVNRLLHMIRQQQLQLQQLQAAQGQGSSAIEDSAITSERSNQGTPISQPAAAIPPSGVAPLPSSGSFSRSPGVPHHPQSSFDMARVDIQRRSRTPSRGASPRLRSTSMSGDSGDHFLLGGRDESAFYQAETQMLVVGGGAVGLATARALAQRPGTSTVVLERHGAVGTETSSRNSEVIHAGLYYGAGTLKTELCIRGKELLYAFCRERGVAHANTGKWIVAQTPAQREALQRVHDFCRNEIDVPIRWVGEEEARRLEPGVRGEAGILDSPTTGIVDSHGLMVGLMGLFEDAGGEVALTSAVTGVTPLGEKGSQGWEVRVRDSTTGEESLVTAEVLVNAAGLGSVDLHNMIVPLERRRALFYAKGNYFSYSSSKPKVGRLIYPAPEPGAGGLGTHLTLDLAGRVRFGPDVEWVDSPNELAVNGSRLPLAIEAIKKYLPELDESCLEPDYAGIRPKLGQLGAVAQGTGFHDFVVRKEEGYEGWVNLLGIESPGLTSCLAIAERVDKILYE</sequence>
<feature type="domain" description="FAD dependent oxidoreductase" evidence="10">
    <location>
        <begin position="464"/>
        <end position="831"/>
    </location>
</feature>
<feature type="compositionally biased region" description="Polar residues" evidence="9">
    <location>
        <begin position="209"/>
        <end position="224"/>
    </location>
</feature>
<accession>A0AAD9AG80</accession>
<dbReference type="EMBL" id="JAQOWY010000247">
    <property type="protein sequence ID" value="KAK1846127.1"/>
    <property type="molecule type" value="Genomic_DNA"/>
</dbReference>
<keyword evidence="4" id="KW-0560">Oxidoreductase</keyword>
<comment type="similarity">
    <text evidence="6">Belongs to the L2HGDH family.</text>
</comment>
<dbReference type="AlphaFoldDB" id="A0AAD9AG80"/>
<dbReference type="InterPro" id="IPR006076">
    <property type="entry name" value="FAD-dep_OxRdtase"/>
</dbReference>
<comment type="caution">
    <text evidence="11">The sequence shown here is derived from an EMBL/GenBank/DDBJ whole genome shotgun (WGS) entry which is preliminary data.</text>
</comment>
<evidence type="ECO:0000256" key="5">
    <source>
        <dbReference type="ARBA" id="ARBA00036066"/>
    </source>
</evidence>
<comment type="catalytic activity">
    <reaction evidence="5">
        <text>(S)-2-hydroxyglutarate + A = 2-oxoglutarate + AH2</text>
        <dbReference type="Rhea" id="RHEA:21252"/>
        <dbReference type="ChEBI" id="CHEBI:13193"/>
        <dbReference type="ChEBI" id="CHEBI:16782"/>
        <dbReference type="ChEBI" id="CHEBI:16810"/>
        <dbReference type="ChEBI" id="CHEBI:17499"/>
        <dbReference type="EC" id="1.1.99.2"/>
    </reaction>
</comment>
<gene>
    <name evidence="11" type="ORF">CCHR01_11227</name>
</gene>
<evidence type="ECO:0000256" key="6">
    <source>
        <dbReference type="ARBA" id="ARBA00037941"/>
    </source>
</evidence>
<proteinExistence type="inferred from homology"/>
<feature type="compositionally biased region" description="Low complexity" evidence="9">
    <location>
        <begin position="375"/>
        <end position="386"/>
    </location>
</feature>
<feature type="compositionally biased region" description="Polar residues" evidence="9">
    <location>
        <begin position="280"/>
        <end position="298"/>
    </location>
</feature>
<dbReference type="SUPFAM" id="SSF51905">
    <property type="entry name" value="FAD/NAD(P)-binding domain"/>
    <property type="match status" value="1"/>
</dbReference>
<evidence type="ECO:0000256" key="4">
    <source>
        <dbReference type="ARBA" id="ARBA00023002"/>
    </source>
</evidence>
<evidence type="ECO:0000256" key="1">
    <source>
        <dbReference type="ARBA" id="ARBA00001974"/>
    </source>
</evidence>
<evidence type="ECO:0000256" key="9">
    <source>
        <dbReference type="SAM" id="MobiDB-lite"/>
    </source>
</evidence>